<comment type="caution">
    <text evidence="2">The sequence shown here is derived from an EMBL/GenBank/DDBJ whole genome shotgun (WGS) entry which is preliminary data.</text>
</comment>
<feature type="compositionally biased region" description="Basic and acidic residues" evidence="1">
    <location>
        <begin position="1"/>
        <end position="13"/>
    </location>
</feature>
<reference evidence="3" key="1">
    <citation type="submission" date="2022-10" db="EMBL/GenBank/DDBJ databases">
        <title>Genome assembly of Pristionchus species.</title>
        <authorList>
            <person name="Yoshida K."/>
            <person name="Sommer R.J."/>
        </authorList>
    </citation>
    <scope>NUCLEOTIDE SEQUENCE [LARGE SCALE GENOMIC DNA]</scope>
    <source>
        <strain evidence="3">RS5460</strain>
    </source>
</reference>
<evidence type="ECO:0000313" key="2">
    <source>
        <dbReference type="EMBL" id="GMR59156.1"/>
    </source>
</evidence>
<evidence type="ECO:0000313" key="3">
    <source>
        <dbReference type="Proteomes" id="UP001328107"/>
    </source>
</evidence>
<dbReference type="Proteomes" id="UP001328107">
    <property type="component" value="Unassembled WGS sequence"/>
</dbReference>
<sequence>MGGNTSRDHRARYSPDLQYQPRSTPSIRARISHLAHSSNKRLSKLKLVRNASSKSQTKAFIDVISHWKHHHVEALVKEFEASKILLELSERADKARPQLKSIGEELMQSSETKDVTVKFKVLVINSVVVVVYKNELRSIL</sequence>
<gene>
    <name evidence="2" type="ORF">PMAYCL1PPCAC_29351</name>
</gene>
<accession>A0AAN5D9X5</accession>
<name>A0AAN5D9X5_9BILA</name>
<dbReference type="AlphaFoldDB" id="A0AAN5D9X5"/>
<keyword evidence="3" id="KW-1185">Reference proteome</keyword>
<dbReference type="EMBL" id="BTRK01000006">
    <property type="protein sequence ID" value="GMR59156.1"/>
    <property type="molecule type" value="Genomic_DNA"/>
</dbReference>
<protein>
    <submittedName>
        <fullName evidence="2">Uncharacterized protein</fullName>
    </submittedName>
</protein>
<proteinExistence type="predicted"/>
<evidence type="ECO:0000256" key="1">
    <source>
        <dbReference type="SAM" id="MobiDB-lite"/>
    </source>
</evidence>
<feature type="region of interest" description="Disordered" evidence="1">
    <location>
        <begin position="1"/>
        <end position="24"/>
    </location>
</feature>
<organism evidence="2 3">
    <name type="scientific">Pristionchus mayeri</name>
    <dbReference type="NCBI Taxonomy" id="1317129"/>
    <lineage>
        <taxon>Eukaryota</taxon>
        <taxon>Metazoa</taxon>
        <taxon>Ecdysozoa</taxon>
        <taxon>Nematoda</taxon>
        <taxon>Chromadorea</taxon>
        <taxon>Rhabditida</taxon>
        <taxon>Rhabditina</taxon>
        <taxon>Diplogasteromorpha</taxon>
        <taxon>Diplogasteroidea</taxon>
        <taxon>Neodiplogasteridae</taxon>
        <taxon>Pristionchus</taxon>
    </lineage>
</organism>